<dbReference type="PANTHER" id="PTHR21152">
    <property type="entry name" value="AMINOTRANSFERASE CLASS V"/>
    <property type="match status" value="1"/>
</dbReference>
<dbReference type="GO" id="GO:0008453">
    <property type="term" value="F:alanine-glyoxylate transaminase activity"/>
    <property type="evidence" value="ECO:0007669"/>
    <property type="project" value="TreeGrafter"/>
</dbReference>
<sequence>MVKARIFTPGPTPLPEDVKLSQAKDIIHHRTPEFSEVFERVCEGLKYIFQTRNDVFVFSSSGTGAMEAVVANLFSPGDEVLVVRGGKFGERWAEIGEAFGLKVTAMDVEWGKAPDPLKIGEELHKNKNIRAVFTQLVETSTGVVYDVETIGKVVSETSAVLVVDAISGLGAEPLLTDSWKIDVVVAGSQKGLMLPPGLSFICLSEKAWQLTKNSSLPRYYWDLNKAKQAFVKRQTPFTPSVSLICALDSSLELIKKEGLENVIKRHRLFAEAVRRAVSKMRLKVFGDPSSNAVTAILVPEGINERTLRKKMQDEFGVIIAGGQGRLSGKIVRIAHLGWMDKLDVIGVICAFEMSMFQLGYELILGEAAKAVEEVFVERKY</sequence>
<comment type="similarity">
    <text evidence="2 8">Belongs to the class-V pyridoxal-phosphate-dependent aminotransferase family.</text>
</comment>
<evidence type="ECO:0000256" key="6">
    <source>
        <dbReference type="PIRSR" id="PIRSR000524-1"/>
    </source>
</evidence>
<feature type="binding site" evidence="6">
    <location>
        <position position="332"/>
    </location>
    <ligand>
        <name>substrate</name>
    </ligand>
</feature>
<evidence type="ECO:0000256" key="8">
    <source>
        <dbReference type="RuleBase" id="RU004075"/>
    </source>
</evidence>
<comment type="caution">
    <text evidence="11">The sequence shown here is derived from an EMBL/GenBank/DDBJ whole genome shotgun (WGS) entry which is preliminary data.</text>
</comment>
<dbReference type="AlphaFoldDB" id="A0A7V5I0A1"/>
<evidence type="ECO:0000256" key="7">
    <source>
        <dbReference type="PIRSR" id="PIRSR000524-50"/>
    </source>
</evidence>
<dbReference type="InterPro" id="IPR015424">
    <property type="entry name" value="PyrdxlP-dep_Trfase"/>
</dbReference>
<accession>A0A7V5I0A1</accession>
<dbReference type="SUPFAM" id="SSF53383">
    <property type="entry name" value="PLP-dependent transferases"/>
    <property type="match status" value="1"/>
</dbReference>
<evidence type="ECO:0000256" key="1">
    <source>
        <dbReference type="ARBA" id="ARBA00001933"/>
    </source>
</evidence>
<dbReference type="FunFam" id="3.40.640.10:FF:000027">
    <property type="entry name" value="Serine--pyruvate aminotransferase, mitochondrial"/>
    <property type="match status" value="1"/>
</dbReference>
<dbReference type="InterPro" id="IPR015422">
    <property type="entry name" value="PyrdxlP-dep_Trfase_small"/>
</dbReference>
<evidence type="ECO:0000256" key="3">
    <source>
        <dbReference type="ARBA" id="ARBA00022576"/>
    </source>
</evidence>
<reference evidence="11" key="1">
    <citation type="journal article" date="2020" name="mSystems">
        <title>Genome- and Community-Level Interaction Insights into Carbon Utilization and Element Cycling Functions of Hydrothermarchaeota in Hydrothermal Sediment.</title>
        <authorList>
            <person name="Zhou Z."/>
            <person name="Liu Y."/>
            <person name="Xu W."/>
            <person name="Pan J."/>
            <person name="Luo Z.H."/>
            <person name="Li M."/>
        </authorList>
    </citation>
    <scope>NUCLEOTIDE SEQUENCE [LARGE SCALE GENOMIC DNA]</scope>
    <source>
        <strain evidence="11">HyVt-92</strain>
    </source>
</reference>
<dbReference type="PIRSF" id="PIRSF000524">
    <property type="entry name" value="SPT"/>
    <property type="match status" value="1"/>
</dbReference>
<evidence type="ECO:0000256" key="2">
    <source>
        <dbReference type="ARBA" id="ARBA00009236"/>
    </source>
</evidence>
<organism evidence="11">
    <name type="scientific">Aerophobetes bacterium</name>
    <dbReference type="NCBI Taxonomy" id="2030807"/>
    <lineage>
        <taxon>Bacteria</taxon>
        <taxon>Candidatus Aerophobota</taxon>
    </lineage>
</organism>
<dbReference type="InterPro" id="IPR024169">
    <property type="entry name" value="SP_NH2Trfase/AEP_transaminase"/>
</dbReference>
<evidence type="ECO:0000313" key="11">
    <source>
        <dbReference type="EMBL" id="HHF98107.1"/>
    </source>
</evidence>
<dbReference type="Pfam" id="PF00266">
    <property type="entry name" value="Aminotran_5"/>
    <property type="match status" value="1"/>
</dbReference>
<keyword evidence="4" id="KW-0808">Transferase</keyword>
<protein>
    <submittedName>
        <fullName evidence="11">Alanine--glyoxylate aminotransferase family protein</fullName>
    </submittedName>
</protein>
<gene>
    <name evidence="11" type="ORF">ENL39_01285</name>
</gene>
<dbReference type="Proteomes" id="UP000886070">
    <property type="component" value="Unassembled WGS sequence"/>
</dbReference>
<comment type="cofactor">
    <cofactor evidence="1 7 9">
        <name>pyridoxal 5'-phosphate</name>
        <dbReference type="ChEBI" id="CHEBI:597326"/>
    </cofactor>
</comment>
<evidence type="ECO:0000256" key="5">
    <source>
        <dbReference type="ARBA" id="ARBA00022898"/>
    </source>
</evidence>
<dbReference type="InterPro" id="IPR000192">
    <property type="entry name" value="Aminotrans_V_dom"/>
</dbReference>
<dbReference type="EMBL" id="DRTT01000038">
    <property type="protein sequence ID" value="HHF98107.1"/>
    <property type="molecule type" value="Genomic_DNA"/>
</dbReference>
<dbReference type="Gene3D" id="3.40.640.10">
    <property type="entry name" value="Type I PLP-dependent aspartate aminotransferase-like (Major domain)"/>
    <property type="match status" value="1"/>
</dbReference>
<dbReference type="GO" id="GO:0019265">
    <property type="term" value="P:glycine biosynthetic process, by transamination of glyoxylate"/>
    <property type="evidence" value="ECO:0007669"/>
    <property type="project" value="TreeGrafter"/>
</dbReference>
<name>A0A7V5I0A1_UNCAE</name>
<keyword evidence="5 7" id="KW-0663">Pyridoxal phosphate</keyword>
<dbReference type="InterPro" id="IPR020578">
    <property type="entry name" value="Aminotrans_V_PyrdxlP_BS"/>
</dbReference>
<dbReference type="PANTHER" id="PTHR21152:SF40">
    <property type="entry name" value="ALANINE--GLYOXYLATE AMINOTRANSFERASE"/>
    <property type="match status" value="1"/>
</dbReference>
<proteinExistence type="inferred from homology"/>
<dbReference type="PROSITE" id="PS00595">
    <property type="entry name" value="AA_TRANSFER_CLASS_5"/>
    <property type="match status" value="1"/>
</dbReference>
<dbReference type="Gene3D" id="3.90.1150.10">
    <property type="entry name" value="Aspartate Aminotransferase, domain 1"/>
    <property type="match status" value="1"/>
</dbReference>
<feature type="modified residue" description="N6-(pyridoxal phosphate)lysine" evidence="7">
    <location>
        <position position="190"/>
    </location>
</feature>
<evidence type="ECO:0000259" key="10">
    <source>
        <dbReference type="Pfam" id="PF00266"/>
    </source>
</evidence>
<evidence type="ECO:0000256" key="4">
    <source>
        <dbReference type="ARBA" id="ARBA00022679"/>
    </source>
</evidence>
<keyword evidence="3 11" id="KW-0032">Aminotransferase</keyword>
<evidence type="ECO:0000256" key="9">
    <source>
        <dbReference type="RuleBase" id="RU004504"/>
    </source>
</evidence>
<dbReference type="GO" id="GO:0004760">
    <property type="term" value="F:L-serine-pyruvate transaminase activity"/>
    <property type="evidence" value="ECO:0007669"/>
    <property type="project" value="TreeGrafter"/>
</dbReference>
<feature type="domain" description="Aminotransferase class V" evidence="10">
    <location>
        <begin position="26"/>
        <end position="323"/>
    </location>
</feature>
<dbReference type="InterPro" id="IPR015421">
    <property type="entry name" value="PyrdxlP-dep_Trfase_major"/>
</dbReference>